<gene>
    <name evidence="4" type="ORF">QS748_10330</name>
</gene>
<sequence>MELVRLFIITLAIVLSGTSIPSLGVTTEISGLKTDEVDKEYSQRPKSESLSEKSDGLSMAEVDKCSKLNTVFAGLSLHEKKSLYDPDAFKFKLLQKIGIYCSSAPLVGCFSDDNHYLVTTGNENSVIIWTNKDGEWKRTTLFDDCVVSSVCFSPDSHHLVTYNCSGLKVWSPGTGEDWAAKMNVRDVACIESVCFTSDSSYLVVKFSTYYKIFSLMKNGSWVEKAETPSVTRFLLPPTIWNDDLYIVCEEKAEEDHCTIVFILGEDRKWIEKYSLSGICIDAVGTNVDGIHLVTAGDNKSIAKILSLGVGGLLKEAVISRGVIEANNDGFTGGNSCIEREVVLSNDCRHLAAFCNGDVVICSQNEVGEWIDKLVIECRGHSVSFSDDSAYLHIFSSKKSKFLRSSLEQSEVGVEEISLSTVEDVDSIVFSNDGSNMVIAFDDGRVKVWGEEEVGGKWLGKASAKVSSKCVKKALLSPDGSFVLIIGDDYRIKLYGLEAVDSSLPLGPQSVKNTWIHYFKSLVGLKDTECVIL</sequence>
<dbReference type="Gene3D" id="2.130.10.10">
    <property type="entry name" value="YVTN repeat-like/Quinoprotein amine dehydrogenase"/>
    <property type="match status" value="2"/>
</dbReference>
<evidence type="ECO:0000256" key="3">
    <source>
        <dbReference type="SAM" id="MobiDB-lite"/>
    </source>
</evidence>
<proteinExistence type="predicted"/>
<feature type="region of interest" description="Disordered" evidence="3">
    <location>
        <begin position="36"/>
        <end position="55"/>
    </location>
</feature>
<dbReference type="Proteomes" id="UP001178148">
    <property type="component" value="Unassembled WGS sequence"/>
</dbReference>
<dbReference type="InterPro" id="IPR001680">
    <property type="entry name" value="WD40_rpt"/>
</dbReference>
<evidence type="ECO:0000313" key="5">
    <source>
        <dbReference type="Proteomes" id="UP001178148"/>
    </source>
</evidence>
<keyword evidence="1" id="KW-0853">WD repeat</keyword>
<reference evidence="4 5" key="1">
    <citation type="journal article" date="2023" name="bioRxiv">
        <title>An intranuclear bacterial parasite of deep-sea mussels expresses apoptosis inhibitors acquired from its host.</title>
        <authorList>
            <person name="Gonzalez Porras M.A."/>
            <person name="Assie A."/>
            <person name="Tietjen M."/>
            <person name="Violette M."/>
            <person name="Kleiner M."/>
            <person name="Gruber-Vodicka H."/>
            <person name="Dubilier N."/>
            <person name="Leisch N."/>
        </authorList>
    </citation>
    <scope>NUCLEOTIDE SEQUENCE [LARGE SCALE GENOMIC DNA]</scope>
    <source>
        <strain evidence="4">IAP13</strain>
    </source>
</reference>
<evidence type="ECO:0000313" key="4">
    <source>
        <dbReference type="EMBL" id="MDP0589553.1"/>
    </source>
</evidence>
<dbReference type="SUPFAM" id="SSF50978">
    <property type="entry name" value="WD40 repeat-like"/>
    <property type="match status" value="1"/>
</dbReference>
<comment type="caution">
    <text evidence="4">The sequence shown here is derived from an EMBL/GenBank/DDBJ whole genome shotgun (WGS) entry which is preliminary data.</text>
</comment>
<name>A0AA90NMJ7_9GAMM</name>
<evidence type="ECO:0008006" key="6">
    <source>
        <dbReference type="Google" id="ProtNLM"/>
    </source>
</evidence>
<organism evidence="4 5">
    <name type="scientific">Candidatus Endonucleibacter bathymodioli</name>
    <dbReference type="NCBI Taxonomy" id="539814"/>
    <lineage>
        <taxon>Bacteria</taxon>
        <taxon>Pseudomonadati</taxon>
        <taxon>Pseudomonadota</taxon>
        <taxon>Gammaproteobacteria</taxon>
        <taxon>Oceanospirillales</taxon>
        <taxon>Endozoicomonadaceae</taxon>
        <taxon>Candidatus Endonucleibacter</taxon>
    </lineage>
</organism>
<dbReference type="EMBL" id="JASXSV010000016">
    <property type="protein sequence ID" value="MDP0589553.1"/>
    <property type="molecule type" value="Genomic_DNA"/>
</dbReference>
<dbReference type="InterPro" id="IPR015943">
    <property type="entry name" value="WD40/YVTN_repeat-like_dom_sf"/>
</dbReference>
<keyword evidence="5" id="KW-1185">Reference proteome</keyword>
<evidence type="ECO:0000256" key="2">
    <source>
        <dbReference type="ARBA" id="ARBA00022737"/>
    </source>
</evidence>
<dbReference type="InterPro" id="IPR036322">
    <property type="entry name" value="WD40_repeat_dom_sf"/>
</dbReference>
<dbReference type="Pfam" id="PF00400">
    <property type="entry name" value="WD40"/>
    <property type="match status" value="1"/>
</dbReference>
<evidence type="ECO:0000256" key="1">
    <source>
        <dbReference type="ARBA" id="ARBA00022574"/>
    </source>
</evidence>
<keyword evidence="2" id="KW-0677">Repeat</keyword>
<protein>
    <recommendedName>
        <fullName evidence="6">WD domain, G-beta repeat</fullName>
    </recommendedName>
</protein>
<dbReference type="InterPro" id="IPR050349">
    <property type="entry name" value="WD_LIS1/nudF_dynein_reg"/>
</dbReference>
<dbReference type="AlphaFoldDB" id="A0AA90NMJ7"/>
<accession>A0AA90NMJ7</accession>
<dbReference type="PANTHER" id="PTHR44129">
    <property type="entry name" value="WD REPEAT-CONTAINING PROTEIN POP1"/>
    <property type="match status" value="1"/>
</dbReference>
<dbReference type="SMART" id="SM00320">
    <property type="entry name" value="WD40"/>
    <property type="match status" value="4"/>
</dbReference>